<dbReference type="HOGENOM" id="CLU_2019320_0_0_1"/>
<accession>M1C6G4</accession>
<protein>
    <submittedName>
        <fullName evidence="2">Uncharacterized protein</fullName>
    </submittedName>
</protein>
<reference evidence="2" key="2">
    <citation type="submission" date="2015-06" db="UniProtKB">
        <authorList>
            <consortium name="EnsemblPlants"/>
        </authorList>
    </citation>
    <scope>IDENTIFICATION</scope>
    <source>
        <strain evidence="2">DM1-3 516 R44</strain>
    </source>
</reference>
<evidence type="ECO:0000313" key="3">
    <source>
        <dbReference type="Proteomes" id="UP000011115"/>
    </source>
</evidence>
<feature type="region of interest" description="Disordered" evidence="1">
    <location>
        <begin position="94"/>
        <end position="116"/>
    </location>
</feature>
<organism evidence="2 3">
    <name type="scientific">Solanum tuberosum</name>
    <name type="common">Potato</name>
    <dbReference type="NCBI Taxonomy" id="4113"/>
    <lineage>
        <taxon>Eukaryota</taxon>
        <taxon>Viridiplantae</taxon>
        <taxon>Streptophyta</taxon>
        <taxon>Embryophyta</taxon>
        <taxon>Tracheophyta</taxon>
        <taxon>Spermatophyta</taxon>
        <taxon>Magnoliopsida</taxon>
        <taxon>eudicotyledons</taxon>
        <taxon>Gunneridae</taxon>
        <taxon>Pentapetalae</taxon>
        <taxon>asterids</taxon>
        <taxon>lamiids</taxon>
        <taxon>Solanales</taxon>
        <taxon>Solanaceae</taxon>
        <taxon>Solanoideae</taxon>
        <taxon>Solaneae</taxon>
        <taxon>Solanum</taxon>
    </lineage>
</organism>
<name>M1C6G4_SOLTU</name>
<keyword evidence="3" id="KW-1185">Reference proteome</keyword>
<evidence type="ECO:0000256" key="1">
    <source>
        <dbReference type="SAM" id="MobiDB-lite"/>
    </source>
</evidence>
<dbReference type="InParanoid" id="M1C6G4"/>
<dbReference type="EnsemblPlants" id="PGSC0003DMT400060812">
    <property type="protein sequence ID" value="PGSC0003DMT400060812"/>
    <property type="gene ID" value="PGSC0003DMG400023653"/>
</dbReference>
<evidence type="ECO:0000313" key="2">
    <source>
        <dbReference type="EnsemblPlants" id="PGSC0003DMT400060812"/>
    </source>
</evidence>
<proteinExistence type="predicted"/>
<reference evidence="3" key="1">
    <citation type="journal article" date="2011" name="Nature">
        <title>Genome sequence and analysis of the tuber crop potato.</title>
        <authorList>
            <consortium name="The Potato Genome Sequencing Consortium"/>
        </authorList>
    </citation>
    <scope>NUCLEOTIDE SEQUENCE [LARGE SCALE GENOMIC DNA]</scope>
    <source>
        <strain evidence="3">cv. DM1-3 516 R44</strain>
    </source>
</reference>
<dbReference type="Proteomes" id="UP000011115">
    <property type="component" value="Unassembled WGS sequence"/>
</dbReference>
<dbReference type="AlphaFoldDB" id="M1C6G4"/>
<dbReference type="PaxDb" id="4113-PGSC0003DMT400060812"/>
<dbReference type="Gramene" id="PGSC0003DMT400060812">
    <property type="protein sequence ID" value="PGSC0003DMT400060812"/>
    <property type="gene ID" value="PGSC0003DMG400023653"/>
</dbReference>
<sequence>MQSSSSLSSHIRKPSSNIVVPIHDKYNNNNISLLDKYEIERILKELNHYIETSSASQKIGHDVQIMRINKSKGWLWFKYGMMMCKSRHDIVEGSSRFSGNPVRSPEKHAPAGNGGDNRFSYVG</sequence>